<evidence type="ECO:0000256" key="1">
    <source>
        <dbReference type="SAM" id="MobiDB-lite"/>
    </source>
</evidence>
<gene>
    <name evidence="2" type="ORF">Tci_906721</name>
</gene>
<dbReference type="EMBL" id="BKCJ011450307">
    <property type="protein sequence ID" value="GFD34752.1"/>
    <property type="molecule type" value="Genomic_DNA"/>
</dbReference>
<proteinExistence type="predicted"/>
<comment type="caution">
    <text evidence="2">The sequence shown here is derived from an EMBL/GenBank/DDBJ whole genome shotgun (WGS) entry which is preliminary data.</text>
</comment>
<evidence type="ECO:0000313" key="2">
    <source>
        <dbReference type="EMBL" id="GFD34752.1"/>
    </source>
</evidence>
<dbReference type="AlphaFoldDB" id="A0A699VGS3"/>
<reference evidence="2" key="1">
    <citation type="journal article" date="2019" name="Sci. Rep.">
        <title>Draft genome of Tanacetum cinerariifolium, the natural source of mosquito coil.</title>
        <authorList>
            <person name="Yamashiro T."/>
            <person name="Shiraishi A."/>
            <person name="Satake H."/>
            <person name="Nakayama K."/>
        </authorList>
    </citation>
    <scope>NUCLEOTIDE SEQUENCE</scope>
</reference>
<feature type="non-terminal residue" evidence="2">
    <location>
        <position position="1"/>
    </location>
</feature>
<name>A0A699VGS3_TANCI</name>
<feature type="region of interest" description="Disordered" evidence="1">
    <location>
        <begin position="1"/>
        <end position="24"/>
    </location>
</feature>
<protein>
    <submittedName>
        <fullName evidence="2">Uncharacterized protein</fullName>
    </submittedName>
</protein>
<accession>A0A699VGS3</accession>
<sequence length="82" mass="8870">SSPHQSPVAPPSSPPSQQPPSYDDAISMDLLNQLLETCATLTKKVGNLEQDKIAQAIEITKLKQRDATLEEVATEVIKDAEV</sequence>
<feature type="compositionally biased region" description="Pro residues" evidence="1">
    <location>
        <begin position="8"/>
        <end position="18"/>
    </location>
</feature>
<organism evidence="2">
    <name type="scientific">Tanacetum cinerariifolium</name>
    <name type="common">Dalmatian daisy</name>
    <name type="synonym">Chrysanthemum cinerariifolium</name>
    <dbReference type="NCBI Taxonomy" id="118510"/>
    <lineage>
        <taxon>Eukaryota</taxon>
        <taxon>Viridiplantae</taxon>
        <taxon>Streptophyta</taxon>
        <taxon>Embryophyta</taxon>
        <taxon>Tracheophyta</taxon>
        <taxon>Spermatophyta</taxon>
        <taxon>Magnoliopsida</taxon>
        <taxon>eudicotyledons</taxon>
        <taxon>Gunneridae</taxon>
        <taxon>Pentapetalae</taxon>
        <taxon>asterids</taxon>
        <taxon>campanulids</taxon>
        <taxon>Asterales</taxon>
        <taxon>Asteraceae</taxon>
        <taxon>Asteroideae</taxon>
        <taxon>Anthemideae</taxon>
        <taxon>Anthemidinae</taxon>
        <taxon>Tanacetum</taxon>
    </lineage>
</organism>